<dbReference type="EMBL" id="CP081078">
    <property type="protein sequence ID" value="UWQ57273.1"/>
    <property type="molecule type" value="Genomic_DNA"/>
</dbReference>
<keyword evidence="3" id="KW-1185">Reference proteome</keyword>
<gene>
    <name evidence="2" type="ORF">K3722_12130</name>
</gene>
<evidence type="ECO:0000313" key="2">
    <source>
        <dbReference type="EMBL" id="UWQ57273.1"/>
    </source>
</evidence>
<reference evidence="2" key="1">
    <citation type="submission" date="2021-08" db="EMBL/GenBank/DDBJ databases">
        <authorList>
            <person name="Nwanade C."/>
            <person name="Wang M."/>
            <person name="Masoudi A."/>
            <person name="Yu Z."/>
            <person name="Liu J."/>
        </authorList>
    </citation>
    <scope>NUCLEOTIDE SEQUENCE</scope>
    <source>
        <strain evidence="2">S141</strain>
    </source>
</reference>
<name>A0ABY5WSW8_LEICA</name>
<proteinExistence type="predicted"/>
<evidence type="ECO:0000313" key="3">
    <source>
        <dbReference type="Proteomes" id="UP001058184"/>
    </source>
</evidence>
<dbReference type="RefSeq" id="WP_260000513.1">
    <property type="nucleotide sequence ID" value="NZ_CP081078.1"/>
</dbReference>
<organism evidence="2 3">
    <name type="scientific">Leisingera caerulea</name>
    <name type="common">Phaeobacter caeruleus</name>
    <dbReference type="NCBI Taxonomy" id="506591"/>
    <lineage>
        <taxon>Bacteria</taxon>
        <taxon>Pseudomonadati</taxon>
        <taxon>Pseudomonadota</taxon>
        <taxon>Alphaproteobacteria</taxon>
        <taxon>Rhodobacterales</taxon>
        <taxon>Roseobacteraceae</taxon>
        <taxon>Leisingera</taxon>
    </lineage>
</organism>
<feature type="region of interest" description="Disordered" evidence="1">
    <location>
        <begin position="1"/>
        <end position="28"/>
    </location>
</feature>
<dbReference type="Proteomes" id="UP001058184">
    <property type="component" value="Chromosome"/>
</dbReference>
<accession>A0ABY5WSW8</accession>
<feature type="compositionally biased region" description="Polar residues" evidence="1">
    <location>
        <begin position="12"/>
        <end position="25"/>
    </location>
</feature>
<evidence type="ECO:0000256" key="1">
    <source>
        <dbReference type="SAM" id="MobiDB-lite"/>
    </source>
</evidence>
<protein>
    <submittedName>
        <fullName evidence="2">Uncharacterized protein</fullName>
    </submittedName>
</protein>
<sequence length="1136" mass="125853">MNQKATEAAATQDGSQILEQQTGETETAKVHQINQPWNDEKLVWNDAYIHGDPCEAFDRLMIQQAQITLGVQFDGDRPKGKHDTPKGEWKSTASTWAVIIAGHPGSFTKSEPTAGFSRHGVASRKDGPGYVLGVCDGGQRGKLTMSTMYAIGLDYDLNVDLDDLIFRLEDLNIAACLYTTFNNGTTEVTVDKTKAAELSGGDVITIDGVRAILREKGFDENFLARVEILEGDVIKNNKRFVRCSCPPITKARVIVPLQEPIDLTKLTANPTRAAEMYSARVRGLSQIIGFQHDGACEDPSRIFFVGAHPKTATEDDYYTAIFRAPPIRWEDIPEVEKPGKIGAKSGSTIPQGVTVEVDGETINVTDLYYRYGKRWNLTDIIPVDKFHGPSSDGVGEVIECPFQHKHTDTEKIGGTVAYDPDPDADESWKHYANIHCSHTCGAQFHLVTYLAEWLEQRLIAPADLEDAAYMVPLVDGQDETFCRPTPEEMMAKASASAESYVDNDDLETRCGAFTKQSKAAEIEAFLKDLFNEGIDATDRERVNAWLVENTVLKLRGLNKMWQALDRVKAKIDKDKAKVAADDSGYVMKSVGEPQQCAKAQMVLLDKNKADPFLFVRNGVLCTVEPEDDVAAVKLLKNQSAFAYYLNTAVRFGEQKGENGIREIVAPVYVERHLFNAPRHVYPTLDKVTTTPFFSATGELVTEEGYHAATKTYFDPGDFVVPGVSRKPTKQEMEDALNRLVGLVADFPFGGITDRATIEKQFWDTEKGGVPSLVHFLSALLTMFARDLFGRIAPGLLINKPSPGTGASLLVDLFAIIATGRTVGGHKPSPNELEWAKSLAGFILDGRPITYLDNIDFLFDSADLAAAMTAERYSPRILGASDVSELDVNTTFIFTANGLIMTWELLRRNLLCDLDAKREDPENRGGFKLDDPKGHVTENRAEFVHACLTVIQFWVANGQKENRDDDKKLASFESWSRRMGGLWDACGVPGFMGNEDVKKADLTDDKRDDERLLIRALAEAAFKTKKQSKGYEIRVTKDGGPTFTNVMDVLHSFGDEPLDFPDWIKGPDPNLDDAVLFKPPRTVSTKFGKLVLNKTYTVKTAGQKYSVSFEVGDKTPDNSKRWWMTVTLLDGQRDAAV</sequence>